<dbReference type="Gene3D" id="3.20.20.60">
    <property type="entry name" value="Phosphoenolpyruvate-binding domains"/>
    <property type="match status" value="1"/>
</dbReference>
<organism evidence="1 2">
    <name type="scientific">Salinactinospora qingdaonensis</name>
    <dbReference type="NCBI Taxonomy" id="702744"/>
    <lineage>
        <taxon>Bacteria</taxon>
        <taxon>Bacillati</taxon>
        <taxon>Actinomycetota</taxon>
        <taxon>Actinomycetes</taxon>
        <taxon>Streptosporangiales</taxon>
        <taxon>Nocardiopsidaceae</taxon>
        <taxon>Salinactinospora</taxon>
    </lineage>
</organism>
<proteinExistence type="predicted"/>
<dbReference type="SUPFAM" id="SSF51621">
    <property type="entry name" value="Phosphoenolpyruvate/pyruvate domain"/>
    <property type="match status" value="1"/>
</dbReference>
<name>A0ABP7EWN2_9ACTN</name>
<sequence length="252" mass="26423">MTTRCATLRALHHGRPSGDPLVLPNIWDADSARVFADAGFPALATSSGAVAATLGYADGEHTPADEMFAAIARIVRAVDIPVTADIEAGYRLAPKEIAERLLEAGAAGCNLEDSVPGPRPRELREPAEQGDRLAEVRAASGSELVINARIDSFLFGDRTPASAAERGRHYARAGVDCVYPILAPPESLPEIAQAVDVALNALYLPEGPTPSRLGELGATRVTYGELLYKRATAPTRKLAHQIATAAGSGLPG</sequence>
<evidence type="ECO:0000313" key="2">
    <source>
        <dbReference type="Proteomes" id="UP001500908"/>
    </source>
</evidence>
<keyword evidence="1" id="KW-0456">Lyase</keyword>
<dbReference type="PANTHER" id="PTHR42905">
    <property type="entry name" value="PHOSPHOENOLPYRUVATE CARBOXYLASE"/>
    <property type="match status" value="1"/>
</dbReference>
<dbReference type="EMBL" id="BAABDD010000001">
    <property type="protein sequence ID" value="GAA3723469.1"/>
    <property type="molecule type" value="Genomic_DNA"/>
</dbReference>
<comment type="caution">
    <text evidence="1">The sequence shown here is derived from an EMBL/GenBank/DDBJ whole genome shotgun (WGS) entry which is preliminary data.</text>
</comment>
<gene>
    <name evidence="1" type="ORF">GCM10022402_00110</name>
</gene>
<keyword evidence="2" id="KW-1185">Reference proteome</keyword>
<dbReference type="PANTHER" id="PTHR42905:SF16">
    <property type="entry name" value="CARBOXYPHOSPHONOENOLPYRUVATE PHOSPHONOMUTASE-LIKE PROTEIN (AFU_ORTHOLOGUE AFUA_5G07230)"/>
    <property type="match status" value="1"/>
</dbReference>
<dbReference type="GO" id="GO:0016829">
    <property type="term" value="F:lyase activity"/>
    <property type="evidence" value="ECO:0007669"/>
    <property type="project" value="UniProtKB-KW"/>
</dbReference>
<protein>
    <submittedName>
        <fullName evidence="1">Isocitrate lyase/phosphoenolpyruvate mutase family protein</fullName>
    </submittedName>
</protein>
<dbReference type="Pfam" id="PF13714">
    <property type="entry name" value="PEP_mutase"/>
    <property type="match status" value="1"/>
</dbReference>
<accession>A0ABP7EWN2</accession>
<reference evidence="2" key="1">
    <citation type="journal article" date="2019" name="Int. J. Syst. Evol. Microbiol.">
        <title>The Global Catalogue of Microorganisms (GCM) 10K type strain sequencing project: providing services to taxonomists for standard genome sequencing and annotation.</title>
        <authorList>
            <consortium name="The Broad Institute Genomics Platform"/>
            <consortium name="The Broad Institute Genome Sequencing Center for Infectious Disease"/>
            <person name="Wu L."/>
            <person name="Ma J."/>
        </authorList>
    </citation>
    <scope>NUCLEOTIDE SEQUENCE [LARGE SCALE GENOMIC DNA]</scope>
    <source>
        <strain evidence="2">JCM 17137</strain>
    </source>
</reference>
<evidence type="ECO:0000313" key="1">
    <source>
        <dbReference type="EMBL" id="GAA3723469.1"/>
    </source>
</evidence>
<dbReference type="InterPro" id="IPR040442">
    <property type="entry name" value="Pyrv_kinase-like_dom_sf"/>
</dbReference>
<dbReference type="CDD" id="cd00377">
    <property type="entry name" value="ICL_PEPM"/>
    <property type="match status" value="1"/>
</dbReference>
<dbReference type="RefSeq" id="WP_344966146.1">
    <property type="nucleotide sequence ID" value="NZ_BAABDD010000001.1"/>
</dbReference>
<dbReference type="Proteomes" id="UP001500908">
    <property type="component" value="Unassembled WGS sequence"/>
</dbReference>
<dbReference type="InterPro" id="IPR039556">
    <property type="entry name" value="ICL/PEPM"/>
</dbReference>
<dbReference type="InterPro" id="IPR015813">
    <property type="entry name" value="Pyrv/PenolPyrv_kinase-like_dom"/>
</dbReference>